<proteinExistence type="predicted"/>
<protein>
    <submittedName>
        <fullName evidence="1">Uncharacterized protein</fullName>
    </submittedName>
</protein>
<dbReference type="SMART" id="SM00231">
    <property type="entry name" value="FA58C"/>
    <property type="match status" value="1"/>
</dbReference>
<dbReference type="InterPro" id="IPR008979">
    <property type="entry name" value="Galactose-bd-like_sf"/>
</dbReference>
<evidence type="ECO:0000313" key="1">
    <source>
        <dbReference type="EMBL" id="CAB4028098.1"/>
    </source>
</evidence>
<sequence>DRGLSSRSLDFEIRVGENWQPTKNPTCTGNHPLENGETRAIFCSHPMRGNNVGIIQKMETALNLCEVSVHGREVLSITSNEPVCLKPRPLGMEDNTILDSQLTASSVYHETEGMDQSRLNSILSAGAWCANKDADPKPWMQVGFLWPAAVTEILTQGRHSSIHNQWVTDFGISSSNDFVGYESYKYGISGATVFPGNADSDTVVRHRLQPVRVVRIIRIHILSFNNWPAMRVEFVGCYYKDKGIPS</sequence>
<keyword evidence="2" id="KW-1185">Reference proteome</keyword>
<dbReference type="InterPro" id="IPR000421">
    <property type="entry name" value="FA58C"/>
</dbReference>
<dbReference type="PROSITE" id="PS50022">
    <property type="entry name" value="FA58C_3"/>
    <property type="match status" value="1"/>
</dbReference>
<dbReference type="SUPFAM" id="SSF49785">
    <property type="entry name" value="Galactose-binding domain-like"/>
    <property type="match status" value="1"/>
</dbReference>
<dbReference type="OrthoDB" id="26719at2759"/>
<feature type="non-terminal residue" evidence="1">
    <location>
        <position position="246"/>
    </location>
</feature>
<evidence type="ECO:0000313" key="2">
    <source>
        <dbReference type="Proteomes" id="UP001152795"/>
    </source>
</evidence>
<reference evidence="1" key="1">
    <citation type="submission" date="2020-04" db="EMBL/GenBank/DDBJ databases">
        <authorList>
            <person name="Alioto T."/>
            <person name="Alioto T."/>
            <person name="Gomez Garrido J."/>
        </authorList>
    </citation>
    <scope>NUCLEOTIDE SEQUENCE</scope>
    <source>
        <strain evidence="1">A484AB</strain>
    </source>
</reference>
<dbReference type="CDD" id="cd00057">
    <property type="entry name" value="FA58C"/>
    <property type="match status" value="1"/>
</dbReference>
<organism evidence="1 2">
    <name type="scientific">Paramuricea clavata</name>
    <name type="common">Red gorgonian</name>
    <name type="synonym">Violescent sea-whip</name>
    <dbReference type="NCBI Taxonomy" id="317549"/>
    <lineage>
        <taxon>Eukaryota</taxon>
        <taxon>Metazoa</taxon>
        <taxon>Cnidaria</taxon>
        <taxon>Anthozoa</taxon>
        <taxon>Octocorallia</taxon>
        <taxon>Malacalcyonacea</taxon>
        <taxon>Plexauridae</taxon>
        <taxon>Paramuricea</taxon>
    </lineage>
</organism>
<dbReference type="PANTHER" id="PTHR24543">
    <property type="entry name" value="MULTICOPPER OXIDASE-RELATED"/>
    <property type="match status" value="1"/>
</dbReference>
<name>A0A6S7JBN0_PARCT</name>
<dbReference type="Proteomes" id="UP001152795">
    <property type="component" value="Unassembled WGS sequence"/>
</dbReference>
<comment type="caution">
    <text evidence="1">The sequence shown here is derived from an EMBL/GenBank/DDBJ whole genome shotgun (WGS) entry which is preliminary data.</text>
</comment>
<dbReference type="Gene3D" id="2.60.120.260">
    <property type="entry name" value="Galactose-binding domain-like"/>
    <property type="match status" value="2"/>
</dbReference>
<dbReference type="EMBL" id="CACRXK020015242">
    <property type="protein sequence ID" value="CAB4028098.1"/>
    <property type="molecule type" value="Genomic_DNA"/>
</dbReference>
<gene>
    <name evidence="1" type="ORF">PACLA_8A041644</name>
</gene>
<accession>A0A6S7JBN0</accession>
<dbReference type="AlphaFoldDB" id="A0A6S7JBN0"/>
<dbReference type="Pfam" id="PF00754">
    <property type="entry name" value="F5_F8_type_C"/>
    <property type="match status" value="1"/>
</dbReference>